<keyword evidence="3" id="KW-1185">Reference proteome</keyword>
<gene>
    <name evidence="2" type="ORF">X943_000153</name>
</gene>
<dbReference type="Proteomes" id="UP001195914">
    <property type="component" value="Unassembled WGS sequence"/>
</dbReference>
<feature type="compositionally biased region" description="Basic and acidic residues" evidence="1">
    <location>
        <begin position="888"/>
        <end position="899"/>
    </location>
</feature>
<name>A0AAD9LJY3_BABDI</name>
<reference evidence="2" key="2">
    <citation type="submission" date="2021-05" db="EMBL/GenBank/DDBJ databases">
        <authorList>
            <person name="Pain A."/>
        </authorList>
    </citation>
    <scope>NUCLEOTIDE SEQUENCE</scope>
    <source>
        <strain evidence="2">1802A</strain>
    </source>
</reference>
<protein>
    <submittedName>
        <fullName evidence="2">Variant erythrocyte surface antigen-1 family protein</fullName>
    </submittedName>
</protein>
<dbReference type="EMBL" id="JAHBMH010000015">
    <property type="protein sequence ID" value="KAK1939096.1"/>
    <property type="molecule type" value="Genomic_DNA"/>
</dbReference>
<feature type="region of interest" description="Disordered" evidence="1">
    <location>
        <begin position="885"/>
        <end position="912"/>
    </location>
</feature>
<feature type="non-terminal residue" evidence="2">
    <location>
        <position position="1195"/>
    </location>
</feature>
<evidence type="ECO:0000313" key="3">
    <source>
        <dbReference type="Proteomes" id="UP001195914"/>
    </source>
</evidence>
<evidence type="ECO:0000313" key="2">
    <source>
        <dbReference type="EMBL" id="KAK1939096.1"/>
    </source>
</evidence>
<dbReference type="AlphaFoldDB" id="A0AAD9LJY3"/>
<accession>A0AAD9LJY3</accession>
<comment type="caution">
    <text evidence="2">The sequence shown here is derived from an EMBL/GenBank/DDBJ whole genome shotgun (WGS) entry which is preliminary data.</text>
</comment>
<reference evidence="2" key="1">
    <citation type="journal article" date="2014" name="Nucleic Acids Res.">
        <title>The evolutionary dynamics of variant antigen genes in Babesia reveal a history of genomic innovation underlying host-parasite interaction.</title>
        <authorList>
            <person name="Jackson A.P."/>
            <person name="Otto T.D."/>
            <person name="Darby A."/>
            <person name="Ramaprasad A."/>
            <person name="Xia D."/>
            <person name="Echaide I.E."/>
            <person name="Farber M."/>
            <person name="Gahlot S."/>
            <person name="Gamble J."/>
            <person name="Gupta D."/>
            <person name="Gupta Y."/>
            <person name="Jackson L."/>
            <person name="Malandrin L."/>
            <person name="Malas T.B."/>
            <person name="Moussa E."/>
            <person name="Nair M."/>
            <person name="Reid A.J."/>
            <person name="Sanders M."/>
            <person name="Sharma J."/>
            <person name="Tracey A."/>
            <person name="Quail M.A."/>
            <person name="Weir W."/>
            <person name="Wastling J.M."/>
            <person name="Hall N."/>
            <person name="Willadsen P."/>
            <person name="Lingelbach K."/>
            <person name="Shiels B."/>
            <person name="Tait A."/>
            <person name="Berriman M."/>
            <person name="Allred D.R."/>
            <person name="Pain A."/>
        </authorList>
    </citation>
    <scope>NUCLEOTIDE SEQUENCE</scope>
    <source>
        <strain evidence="2">1802A</strain>
    </source>
</reference>
<proteinExistence type="predicted"/>
<sequence>MVCYIYYTDVFVGHNNIDKLKKALEAELKDSELTDDLSQLVHGLCLFMGYPSCLCSLKLNVNESLQDISRKLIQDSEAVQSSHSISTLTLNCPNCIPKEILCKCCVISCIKELPTQSKCKCVKNTSQSCQCQGTNGKCCKDFLSGLEACLSLLNLKTDLEGCTCNGKDCCKTGTCINSQCNLCKPSKFSDNAMTGLGICPMNPRKLAERLDKFFGSGPKSSSGCSCTCGSGSSPSCCCLACQSCSSQNCSCGSNCSCAQALKLQTSQCPCKTFCLAINGIKIAADSGAMTCCEGGQKCHCELDGSGSGTNCQSTSTSSSGQKCCIVQDKSNYKHSVKCMLRRLVSYFKDLKSDISSPSKQNFKNCCELLCVLKTCEFLQLFYNNRNATGCNACKSKGCSGSSGKCCNGTISKCIDKDCCKDCEGCGAVKFSRALETLRFAGPCGQELYRTLDDFLYYCCNVFEPYVNRVQSTVQKARKSCQQCKTGGKHSSFNGCKSGSPSCQGCTETLKKLQAHKDILSLMTRGYVSSYDSASATWPSLTSSTPGSKCCGSLSPSCGCQSNCSSGSSCPSQCCPDCPQRKAAKIFLGILPCLYYGLKIVFERCDSNNSELWPEWQRKDGKNAKITEASGLRDFLYAWGIYGYLSHSTHAVVLPGLLGNLFTPDSKGSFDTLYDFVSDKYFSIHVSDASLSPSTVRQMLLWLYGLRFTSGFSSLVLHCKSLCSPFGKSFNADAFCYYIHTCSFILPVSFISFIETSDSTVANFFSDADSEWKSFSYPEDPFELLEMLCDFVRIIFVAFDFLSTQCKNYADCGGWRNCYFGGSCKKALENSFVPSGSGSSSSAPSNSDCSCSGHETYLCTASKSISNWDVHGKHCAQDKCLSANGSTCQDDKHNVPEPKKKPPSGQGKKCSQKCPHPLQRFLTHGSESKSPSKDYPFALPGIVPMGFSQQKLSSTGKSGLDLRDVIILFCKSGFYPLTRLAEFSVCVILRPPESLFELFAFFEKFKDSGVFKDHFASYVSGEPGSYSGSALTTAIKEFYGSWSSHSGSHSNDLFSLSYCNGPKGSSSPTCGPYLYPLIADAYNIFIENFLGTYLSFVCHLAPTFKEKLEEFHTEFSSSSCCSSGSCQKIVECPCALPKFYAQGFTFMSPQSLNVNRGTAKKCSDFLDQLKKVLQSNAPLGLLIKAIEEFLWSIRLP</sequence>
<organism evidence="2 3">
    <name type="scientific">Babesia divergens</name>
    <dbReference type="NCBI Taxonomy" id="32595"/>
    <lineage>
        <taxon>Eukaryota</taxon>
        <taxon>Sar</taxon>
        <taxon>Alveolata</taxon>
        <taxon>Apicomplexa</taxon>
        <taxon>Aconoidasida</taxon>
        <taxon>Piroplasmida</taxon>
        <taxon>Babesiidae</taxon>
        <taxon>Babesia</taxon>
    </lineage>
</organism>
<evidence type="ECO:0000256" key="1">
    <source>
        <dbReference type="SAM" id="MobiDB-lite"/>
    </source>
</evidence>